<accession>A0A8H3EFG4</accession>
<comment type="caution">
    <text evidence="2">The sequence shown here is derived from an EMBL/GenBank/DDBJ whole genome shotgun (WGS) entry which is preliminary data.</text>
</comment>
<feature type="compositionally biased region" description="Polar residues" evidence="1">
    <location>
        <begin position="211"/>
        <end position="225"/>
    </location>
</feature>
<organism evidence="2 3">
    <name type="scientific">Gomphillus americanus</name>
    <dbReference type="NCBI Taxonomy" id="1940652"/>
    <lineage>
        <taxon>Eukaryota</taxon>
        <taxon>Fungi</taxon>
        <taxon>Dikarya</taxon>
        <taxon>Ascomycota</taxon>
        <taxon>Pezizomycotina</taxon>
        <taxon>Lecanoromycetes</taxon>
        <taxon>OSLEUM clade</taxon>
        <taxon>Ostropomycetidae</taxon>
        <taxon>Ostropales</taxon>
        <taxon>Graphidaceae</taxon>
        <taxon>Gomphilloideae</taxon>
        <taxon>Gomphillus</taxon>
    </lineage>
</organism>
<feature type="region of interest" description="Disordered" evidence="1">
    <location>
        <begin position="102"/>
        <end position="179"/>
    </location>
</feature>
<feature type="compositionally biased region" description="Polar residues" evidence="1">
    <location>
        <begin position="9"/>
        <end position="31"/>
    </location>
</feature>
<feature type="region of interest" description="Disordered" evidence="1">
    <location>
        <begin position="1"/>
        <end position="74"/>
    </location>
</feature>
<dbReference type="OrthoDB" id="5407799at2759"/>
<evidence type="ECO:0000256" key="1">
    <source>
        <dbReference type="SAM" id="MobiDB-lite"/>
    </source>
</evidence>
<protein>
    <recommendedName>
        <fullName evidence="4">Abscission/NoCut checkpoint regulator</fullName>
    </recommendedName>
</protein>
<dbReference type="InterPro" id="IPR044553">
    <property type="entry name" value="Bbox1_ANCHR"/>
</dbReference>
<dbReference type="Proteomes" id="UP000664169">
    <property type="component" value="Unassembled WGS sequence"/>
</dbReference>
<dbReference type="AlphaFoldDB" id="A0A8H3EFG4"/>
<dbReference type="SUPFAM" id="SSF57845">
    <property type="entry name" value="B-box zinc-binding domain"/>
    <property type="match status" value="1"/>
</dbReference>
<reference evidence="2" key="1">
    <citation type="submission" date="2021-03" db="EMBL/GenBank/DDBJ databases">
        <authorList>
            <person name="Tagirdzhanova G."/>
        </authorList>
    </citation>
    <scope>NUCLEOTIDE SEQUENCE</scope>
</reference>
<sequence>MSGPDRDNNLLNRFNALKSSPINARTSSSPTRDPLEDDLAARFLRFSSSEQRTTGSAKDSGMKSPSVTAVDEDDKTLEDLLAEIGPQDQWLLESDNTKDIQNLLDEARASMPAPVQETETSLGSNEETESMEVTFKAAADLSKEAQDEAENSLHAASHLIGSNSEGEERPEFPTEEEEAALSLQRILDELSLENSLSNPDLLSKQEPPPTSAETNHIPQFNSKESGSPEVELDLPSAPGTIPSQPNAKGLQLDQFHLPSAPTNKPSKKLGKTNLPIYTNEEIDSWCVICNDDATARCSGCDGNLYCTKCWREGHTGPDVGYEEKRHKWTKYVKPR</sequence>
<keyword evidence="3" id="KW-1185">Reference proteome</keyword>
<dbReference type="Pfam" id="PF22586">
    <property type="entry name" value="ANCHR-like_BBOX"/>
    <property type="match status" value="1"/>
</dbReference>
<dbReference type="PANTHER" id="PTHR46603">
    <property type="entry name" value="ABSCISSION/NOCUT CHECKPOINT REGULATOR"/>
    <property type="match status" value="1"/>
</dbReference>
<evidence type="ECO:0000313" key="2">
    <source>
        <dbReference type="EMBL" id="CAF9904617.1"/>
    </source>
</evidence>
<evidence type="ECO:0008006" key="4">
    <source>
        <dbReference type="Google" id="ProtNLM"/>
    </source>
</evidence>
<feature type="compositionally biased region" description="Polar residues" evidence="1">
    <location>
        <begin position="46"/>
        <end position="67"/>
    </location>
</feature>
<dbReference type="PANTHER" id="PTHR46603:SF1">
    <property type="entry name" value="ABSCISSION_NOCUT CHECKPOINT REGULATOR"/>
    <property type="match status" value="1"/>
</dbReference>
<gene>
    <name evidence="2" type="ORF">GOMPHAMPRED_002896</name>
</gene>
<evidence type="ECO:0000313" key="3">
    <source>
        <dbReference type="Proteomes" id="UP000664169"/>
    </source>
</evidence>
<dbReference type="CDD" id="cd19817">
    <property type="entry name" value="Bbox1_ANCHR-like"/>
    <property type="match status" value="1"/>
</dbReference>
<proteinExistence type="predicted"/>
<feature type="region of interest" description="Disordered" evidence="1">
    <location>
        <begin position="197"/>
        <end position="248"/>
    </location>
</feature>
<name>A0A8H3EFG4_9LECA</name>
<dbReference type="EMBL" id="CAJPDQ010000002">
    <property type="protein sequence ID" value="CAF9904617.1"/>
    <property type="molecule type" value="Genomic_DNA"/>
</dbReference>